<evidence type="ECO:0000256" key="1">
    <source>
        <dbReference type="SAM" id="MobiDB-lite"/>
    </source>
</evidence>
<sequence>MARTRAFPLALALGAALAAPASAQAKGGGAAPEAAPSETAAHASQGGGAAPGAVPRRRVARRAAKRIAPEPVEPVPAVATVDGVFPVQGTYTFGGDGSRFGSGRPGHIHQGQDVSAANGTPLVAPVAGTVTWKANQPGGAGIYLVVRGSADGRDYVFMHLKRGSVLVSAGSAVTAGQQLAQVGATGIASGPHLHFEIWIGGWQVRGGAPVDPLPQLQRWASAQASA</sequence>
<dbReference type="RefSeq" id="WP_318596067.1">
    <property type="nucleotide sequence ID" value="NZ_JAWSTH010000009.1"/>
</dbReference>
<organism evidence="4 5">
    <name type="scientific">Conexibacter stalactiti</name>
    <dbReference type="NCBI Taxonomy" id="1940611"/>
    <lineage>
        <taxon>Bacteria</taxon>
        <taxon>Bacillati</taxon>
        <taxon>Actinomycetota</taxon>
        <taxon>Thermoleophilia</taxon>
        <taxon>Solirubrobacterales</taxon>
        <taxon>Conexibacteraceae</taxon>
        <taxon>Conexibacter</taxon>
    </lineage>
</organism>
<comment type="caution">
    <text evidence="4">The sequence shown here is derived from an EMBL/GenBank/DDBJ whole genome shotgun (WGS) entry which is preliminary data.</text>
</comment>
<reference evidence="5" key="1">
    <citation type="submission" date="2023-07" db="EMBL/GenBank/DDBJ databases">
        <title>Conexibacter stalactiti sp. nov., isolated from stalactites in a lava cave and emended description of the genus Conexibacter.</title>
        <authorList>
            <person name="Lee S.D."/>
        </authorList>
    </citation>
    <scope>NUCLEOTIDE SEQUENCE [LARGE SCALE GENOMIC DNA]</scope>
    <source>
        <strain evidence="5">KCTC 39840</strain>
    </source>
</reference>
<dbReference type="Pfam" id="PF01551">
    <property type="entry name" value="Peptidase_M23"/>
    <property type="match status" value="1"/>
</dbReference>
<dbReference type="PANTHER" id="PTHR21666:SF270">
    <property type="entry name" value="MUREIN HYDROLASE ACTIVATOR ENVC"/>
    <property type="match status" value="1"/>
</dbReference>
<evidence type="ECO:0000313" key="4">
    <source>
        <dbReference type="EMBL" id="MDW5593808.1"/>
    </source>
</evidence>
<evidence type="ECO:0000313" key="5">
    <source>
        <dbReference type="Proteomes" id="UP001284601"/>
    </source>
</evidence>
<dbReference type="EMBL" id="JAWSTH010000009">
    <property type="protein sequence ID" value="MDW5593808.1"/>
    <property type="molecule type" value="Genomic_DNA"/>
</dbReference>
<dbReference type="SUPFAM" id="SSF51261">
    <property type="entry name" value="Duplicated hybrid motif"/>
    <property type="match status" value="1"/>
</dbReference>
<dbReference type="EC" id="3.4.24.-" evidence="4"/>
<feature type="signal peptide" evidence="2">
    <location>
        <begin position="1"/>
        <end position="25"/>
    </location>
</feature>
<dbReference type="InterPro" id="IPR050570">
    <property type="entry name" value="Cell_wall_metabolism_enzyme"/>
</dbReference>
<proteinExistence type="predicted"/>
<feature type="domain" description="M23ase beta-sheet core" evidence="3">
    <location>
        <begin position="108"/>
        <end position="204"/>
    </location>
</feature>
<gene>
    <name evidence="4" type="ORF">R7226_05650</name>
</gene>
<feature type="chain" id="PRO_5045609981" evidence="2">
    <location>
        <begin position="26"/>
        <end position="226"/>
    </location>
</feature>
<dbReference type="Gene3D" id="2.70.70.10">
    <property type="entry name" value="Glucose Permease (Domain IIA)"/>
    <property type="match status" value="1"/>
</dbReference>
<feature type="compositionally biased region" description="Basic residues" evidence="1">
    <location>
        <begin position="55"/>
        <end position="65"/>
    </location>
</feature>
<keyword evidence="5" id="KW-1185">Reference proteome</keyword>
<dbReference type="Proteomes" id="UP001284601">
    <property type="component" value="Unassembled WGS sequence"/>
</dbReference>
<keyword evidence="4" id="KW-0378">Hydrolase</keyword>
<accession>A0ABU4HKF5</accession>
<feature type="compositionally biased region" description="Low complexity" evidence="1">
    <location>
        <begin position="26"/>
        <end position="44"/>
    </location>
</feature>
<evidence type="ECO:0000259" key="3">
    <source>
        <dbReference type="Pfam" id="PF01551"/>
    </source>
</evidence>
<evidence type="ECO:0000256" key="2">
    <source>
        <dbReference type="SAM" id="SignalP"/>
    </source>
</evidence>
<name>A0ABU4HKF5_9ACTN</name>
<feature type="region of interest" description="Disordered" evidence="1">
    <location>
        <begin position="26"/>
        <end position="67"/>
    </location>
</feature>
<keyword evidence="2" id="KW-0732">Signal</keyword>
<dbReference type="PANTHER" id="PTHR21666">
    <property type="entry name" value="PEPTIDASE-RELATED"/>
    <property type="match status" value="1"/>
</dbReference>
<dbReference type="InterPro" id="IPR016047">
    <property type="entry name" value="M23ase_b-sheet_dom"/>
</dbReference>
<dbReference type="GO" id="GO:0016787">
    <property type="term" value="F:hydrolase activity"/>
    <property type="evidence" value="ECO:0007669"/>
    <property type="project" value="UniProtKB-KW"/>
</dbReference>
<protein>
    <submittedName>
        <fullName evidence="4">M23 family metallopeptidase</fullName>
        <ecNumber evidence="4">3.4.24.-</ecNumber>
    </submittedName>
</protein>
<dbReference type="CDD" id="cd12797">
    <property type="entry name" value="M23_peptidase"/>
    <property type="match status" value="1"/>
</dbReference>
<dbReference type="InterPro" id="IPR011055">
    <property type="entry name" value="Dup_hybrid_motif"/>
</dbReference>